<dbReference type="Gene3D" id="3.30.450.40">
    <property type="match status" value="1"/>
</dbReference>
<dbReference type="SUPFAM" id="SSF55781">
    <property type="entry name" value="GAF domain-like"/>
    <property type="match status" value="1"/>
</dbReference>
<dbReference type="InterPro" id="IPR000014">
    <property type="entry name" value="PAS"/>
</dbReference>
<dbReference type="InterPro" id="IPR001633">
    <property type="entry name" value="EAL_dom"/>
</dbReference>
<dbReference type="SUPFAM" id="SSF55785">
    <property type="entry name" value="PYP-like sensor domain (PAS domain)"/>
    <property type="match status" value="1"/>
</dbReference>
<dbReference type="EMBL" id="CP051177">
    <property type="protein sequence ID" value="QKX49619.1"/>
    <property type="molecule type" value="Genomic_DNA"/>
</dbReference>
<dbReference type="Pfam" id="PF13426">
    <property type="entry name" value="PAS_9"/>
    <property type="match status" value="1"/>
</dbReference>
<dbReference type="CDD" id="cd00130">
    <property type="entry name" value="PAS"/>
    <property type="match status" value="1"/>
</dbReference>
<feature type="domain" description="PAS" evidence="1">
    <location>
        <begin position="28"/>
        <end position="67"/>
    </location>
</feature>
<dbReference type="InterPro" id="IPR029016">
    <property type="entry name" value="GAF-like_dom_sf"/>
</dbReference>
<dbReference type="PROSITE" id="PS50883">
    <property type="entry name" value="EAL"/>
    <property type="match status" value="1"/>
</dbReference>
<dbReference type="PANTHER" id="PTHR44757">
    <property type="entry name" value="DIGUANYLATE CYCLASE DGCP"/>
    <property type="match status" value="1"/>
</dbReference>
<dbReference type="Gene3D" id="3.30.70.270">
    <property type="match status" value="1"/>
</dbReference>
<dbReference type="InterPro" id="IPR000160">
    <property type="entry name" value="GGDEF_dom"/>
</dbReference>
<dbReference type="CDD" id="cd01948">
    <property type="entry name" value="EAL"/>
    <property type="match status" value="1"/>
</dbReference>
<dbReference type="InterPro" id="IPR043128">
    <property type="entry name" value="Rev_trsase/Diguanyl_cyclase"/>
</dbReference>
<dbReference type="InterPro" id="IPR000700">
    <property type="entry name" value="PAS-assoc_C"/>
</dbReference>
<accession>A0A7H8Q6P1</accession>
<dbReference type="SUPFAM" id="SSF141868">
    <property type="entry name" value="EAL domain-like"/>
    <property type="match status" value="1"/>
</dbReference>
<dbReference type="SUPFAM" id="SSF55073">
    <property type="entry name" value="Nucleotide cyclase"/>
    <property type="match status" value="1"/>
</dbReference>
<feature type="domain" description="PAC" evidence="2">
    <location>
        <begin position="87"/>
        <end position="141"/>
    </location>
</feature>
<dbReference type="InterPro" id="IPR029787">
    <property type="entry name" value="Nucleotide_cyclase"/>
</dbReference>
<gene>
    <name evidence="5" type="ORF">HF394_02950</name>
</gene>
<feature type="domain" description="GGDEF" evidence="4">
    <location>
        <begin position="335"/>
        <end position="465"/>
    </location>
</feature>
<dbReference type="SMART" id="SM00091">
    <property type="entry name" value="PAS"/>
    <property type="match status" value="1"/>
</dbReference>
<proteinExistence type="predicted"/>
<feature type="domain" description="EAL" evidence="3">
    <location>
        <begin position="474"/>
        <end position="722"/>
    </location>
</feature>
<dbReference type="PROSITE" id="PS50887">
    <property type="entry name" value="GGDEF"/>
    <property type="match status" value="1"/>
</dbReference>
<dbReference type="SMART" id="SM00086">
    <property type="entry name" value="PAC"/>
    <property type="match status" value="1"/>
</dbReference>
<dbReference type="PANTHER" id="PTHR44757:SF2">
    <property type="entry name" value="BIOFILM ARCHITECTURE MAINTENANCE PROTEIN MBAA"/>
    <property type="match status" value="1"/>
</dbReference>
<evidence type="ECO:0000313" key="5">
    <source>
        <dbReference type="EMBL" id="QKX49619.1"/>
    </source>
</evidence>
<protein>
    <submittedName>
        <fullName evidence="5">EAL domain-containing protein</fullName>
    </submittedName>
</protein>
<evidence type="ECO:0000313" key="6">
    <source>
        <dbReference type="Proteomes" id="UP000509222"/>
    </source>
</evidence>
<dbReference type="PROSITE" id="PS50113">
    <property type="entry name" value="PAC"/>
    <property type="match status" value="1"/>
</dbReference>
<dbReference type="Pfam" id="PF00563">
    <property type="entry name" value="EAL"/>
    <property type="match status" value="1"/>
</dbReference>
<evidence type="ECO:0000259" key="1">
    <source>
        <dbReference type="PROSITE" id="PS50112"/>
    </source>
</evidence>
<dbReference type="NCBIfam" id="TIGR00254">
    <property type="entry name" value="GGDEF"/>
    <property type="match status" value="1"/>
</dbReference>
<dbReference type="Pfam" id="PF00990">
    <property type="entry name" value="GGDEF"/>
    <property type="match status" value="1"/>
</dbReference>
<evidence type="ECO:0000259" key="2">
    <source>
        <dbReference type="PROSITE" id="PS50113"/>
    </source>
</evidence>
<reference evidence="6" key="1">
    <citation type="submission" date="2020-06" db="EMBL/GenBank/DDBJ databases">
        <title>Isolation of Planomicrobium glaciei.</title>
        <authorList>
            <person name="Malisova L."/>
            <person name="Safrankova R."/>
            <person name="Jakubu V."/>
            <person name="Spanelova P."/>
        </authorList>
    </citation>
    <scope>NUCLEOTIDE SEQUENCE [LARGE SCALE GENOMIC DNA]</scope>
    <source>
        <strain evidence="6">NRL-ATB46093</strain>
    </source>
</reference>
<dbReference type="InterPro" id="IPR003018">
    <property type="entry name" value="GAF"/>
</dbReference>
<dbReference type="InterPro" id="IPR035965">
    <property type="entry name" value="PAS-like_dom_sf"/>
</dbReference>
<dbReference type="Proteomes" id="UP000509222">
    <property type="component" value="Chromosome"/>
</dbReference>
<dbReference type="Gene3D" id="3.20.20.450">
    <property type="entry name" value="EAL domain"/>
    <property type="match status" value="1"/>
</dbReference>
<dbReference type="AlphaFoldDB" id="A0A7H8Q6P1"/>
<dbReference type="InterPro" id="IPR035919">
    <property type="entry name" value="EAL_sf"/>
</dbReference>
<organism evidence="5 6">
    <name type="scientific">Planococcus glaciei</name>
    <dbReference type="NCBI Taxonomy" id="459472"/>
    <lineage>
        <taxon>Bacteria</taxon>
        <taxon>Bacillati</taxon>
        <taxon>Bacillota</taxon>
        <taxon>Bacilli</taxon>
        <taxon>Bacillales</taxon>
        <taxon>Caryophanaceae</taxon>
        <taxon>Planococcus</taxon>
    </lineage>
</organism>
<dbReference type="Pfam" id="PF13185">
    <property type="entry name" value="GAF_2"/>
    <property type="match status" value="1"/>
</dbReference>
<dbReference type="CDD" id="cd01949">
    <property type="entry name" value="GGDEF"/>
    <property type="match status" value="1"/>
</dbReference>
<dbReference type="SMART" id="SM00267">
    <property type="entry name" value="GGDEF"/>
    <property type="match status" value="1"/>
</dbReference>
<evidence type="ECO:0000259" key="3">
    <source>
        <dbReference type="PROSITE" id="PS50883"/>
    </source>
</evidence>
<dbReference type="PROSITE" id="PS50112">
    <property type="entry name" value="PAS"/>
    <property type="match status" value="1"/>
</dbReference>
<dbReference type="RefSeq" id="WP_036809876.1">
    <property type="nucleotide sequence ID" value="NZ_CP051177.1"/>
</dbReference>
<dbReference type="NCBIfam" id="TIGR00229">
    <property type="entry name" value="sensory_box"/>
    <property type="match status" value="1"/>
</dbReference>
<keyword evidence="6" id="KW-1185">Reference proteome</keyword>
<dbReference type="Gene3D" id="3.30.450.20">
    <property type="entry name" value="PAS domain"/>
    <property type="match status" value="1"/>
</dbReference>
<dbReference type="InterPro" id="IPR052155">
    <property type="entry name" value="Biofilm_reg_signaling"/>
</dbReference>
<dbReference type="InterPro" id="IPR001610">
    <property type="entry name" value="PAC"/>
</dbReference>
<name>A0A7H8Q6P1_9BACL</name>
<dbReference type="SMART" id="SM00052">
    <property type="entry name" value="EAL"/>
    <property type="match status" value="1"/>
</dbReference>
<evidence type="ECO:0000259" key="4">
    <source>
        <dbReference type="PROSITE" id="PS50887"/>
    </source>
</evidence>
<sequence>MPIQQINKEKRIIMDWLRRLGVEFQTGFVVLNHDAPDTPIIYANRAFCEMSGFSEEEIIGNNGRFMHGAKTDKEVVRNIRECIDSETACTYELINYRKDGVPFWNEITVQPINVRKNTGAYTLMLQRDITDRKQTESLIKLQQETYNDIEKGYMLSVLLQKACTMVESFFPDDAKCTVMLVDENGRFRIGAGSSMPKKFNETVDGALVEETGGTCGAAYHRRAPVIVENMLTDPLWNGYQELVKSMNFVSSWSVPIFDTDGNPSGTFGIYFEKPMLPTGKQMAFIEQIAPIVSLTMKYFHQQTEILELAYVDKETELPNRNYFMNEVKEMLSEHKEGFIAFISADEYVKVVDQYGHRAGDSLVREMGKRFLRSKLPADHLVARFSDSTIALFCLTPLVKVPDYLEVLSQIDPINIEDMELFLTMKMGIALITPNQQDPNELIRHADSALSKAKLRAGESTCYYENEHDESMMKDLRIANELTAALRREEIDVHLQPKVELSTGKIMSFEALARWNSPELGTIAPDVFIPVAEKNGKIRMLEQSLLKRVLSWLKTRQDKGLELSQVAINVSTDHFFHHSFIPYLVDQTAEYGIEPKWIQLEITERIGFVDIETAYKVFKQLLNYGFASSIDDFGTGYSSLSYLQKLPVTEIKIDRSFINNMHEQQTLAIVRTIIQLAENLGMRVVAEGVETEEQKRMLLALGCRIGQGYFYYRPMSLDEANLL</sequence>